<reference evidence="1" key="1">
    <citation type="submission" date="2021-12" db="EMBL/GenBank/DDBJ databases">
        <authorList>
            <person name="King R."/>
        </authorList>
    </citation>
    <scope>NUCLEOTIDE SEQUENCE</scope>
</reference>
<evidence type="ECO:0000313" key="2">
    <source>
        <dbReference type="Proteomes" id="UP001153292"/>
    </source>
</evidence>
<dbReference type="InterPro" id="IPR012337">
    <property type="entry name" value="RNaseH-like_sf"/>
</dbReference>
<organism evidence="1 2">
    <name type="scientific">Chilo suppressalis</name>
    <name type="common">Asiatic rice borer moth</name>
    <dbReference type="NCBI Taxonomy" id="168631"/>
    <lineage>
        <taxon>Eukaryota</taxon>
        <taxon>Metazoa</taxon>
        <taxon>Ecdysozoa</taxon>
        <taxon>Arthropoda</taxon>
        <taxon>Hexapoda</taxon>
        <taxon>Insecta</taxon>
        <taxon>Pterygota</taxon>
        <taxon>Neoptera</taxon>
        <taxon>Endopterygota</taxon>
        <taxon>Lepidoptera</taxon>
        <taxon>Glossata</taxon>
        <taxon>Ditrysia</taxon>
        <taxon>Pyraloidea</taxon>
        <taxon>Crambidae</taxon>
        <taxon>Crambinae</taxon>
        <taxon>Chilo</taxon>
    </lineage>
</organism>
<dbReference type="PANTHER" id="PTHR47241:SF1">
    <property type="entry name" value="BED-TYPE DOMAIN-CONTAINING PROTEIN"/>
    <property type="match status" value="1"/>
</dbReference>
<keyword evidence="2" id="KW-1185">Reference proteome</keyword>
<dbReference type="EMBL" id="OU963897">
    <property type="protein sequence ID" value="CAH0405363.1"/>
    <property type="molecule type" value="Genomic_DNA"/>
</dbReference>
<evidence type="ECO:0000313" key="1">
    <source>
        <dbReference type="EMBL" id="CAH0405363.1"/>
    </source>
</evidence>
<protein>
    <submittedName>
        <fullName evidence="1">Uncharacterized protein</fullName>
    </submittedName>
</protein>
<dbReference type="InterPro" id="IPR052865">
    <property type="entry name" value="Zinc_finger_BED"/>
</dbReference>
<gene>
    <name evidence="1" type="ORF">CHILSU_LOCUS8725</name>
</gene>
<sequence length="196" mass="22474">MLERLDCIKHSLSLYSSNNKIEQFDADEELIKVLKPLEDTTKKLSSQNTCISDVIPLVRALSKIYDEIQKKLHVSVSAVMTEFVSALKNELEYRFSENDKNVLFQVATFLDPRYKGKCFSEILIREIKEKLLTVLETEVNLTATTISTEDKPITVRKEHCTSLEESIAKMLDSDDDDEQSENQISDTKGNLLIEYM</sequence>
<dbReference type="PANTHER" id="PTHR47241">
    <property type="entry name" value="FINGER PROTEIN, PUTATIVE-RELATED"/>
    <property type="match status" value="1"/>
</dbReference>
<dbReference type="Proteomes" id="UP001153292">
    <property type="component" value="Chromosome 4"/>
</dbReference>
<name>A0ABN8BB23_CHISP</name>
<proteinExistence type="predicted"/>
<dbReference type="SUPFAM" id="SSF53098">
    <property type="entry name" value="Ribonuclease H-like"/>
    <property type="match status" value="1"/>
</dbReference>
<accession>A0ABN8BB23</accession>